<dbReference type="PANTHER" id="PTHR43166:SF9">
    <property type="entry name" value="GLUTAMATE_ASPARTATE IMPORT ATP-BINDING PROTEIN GLTL"/>
    <property type="match status" value="1"/>
</dbReference>
<comment type="subcellular location">
    <subcellularLocation>
        <location evidence="1">Cell membrane</location>
        <topology evidence="1">Peripheral membrane protein</topology>
    </subcellularLocation>
</comment>
<dbReference type="RefSeq" id="WP_207674960.1">
    <property type="nucleotide sequence ID" value="NZ_JAFREM010000029.1"/>
</dbReference>
<dbReference type="InterPro" id="IPR003593">
    <property type="entry name" value="AAA+_ATPase"/>
</dbReference>
<dbReference type="SMART" id="SM00382">
    <property type="entry name" value="AAA"/>
    <property type="match status" value="1"/>
</dbReference>
<evidence type="ECO:0000256" key="3">
    <source>
        <dbReference type="ARBA" id="ARBA00022448"/>
    </source>
</evidence>
<dbReference type="Gene3D" id="3.40.50.300">
    <property type="entry name" value="P-loop containing nucleotide triphosphate hydrolases"/>
    <property type="match status" value="1"/>
</dbReference>
<dbReference type="PANTHER" id="PTHR43166">
    <property type="entry name" value="AMINO ACID IMPORT ATP-BINDING PROTEIN"/>
    <property type="match status" value="1"/>
</dbReference>
<dbReference type="GO" id="GO:0005524">
    <property type="term" value="F:ATP binding"/>
    <property type="evidence" value="ECO:0007669"/>
    <property type="project" value="UniProtKB-KW"/>
</dbReference>
<dbReference type="InterPro" id="IPR027417">
    <property type="entry name" value="P-loop_NTPase"/>
</dbReference>
<evidence type="ECO:0000256" key="8">
    <source>
        <dbReference type="ARBA" id="ARBA00023136"/>
    </source>
</evidence>
<dbReference type="InterPro" id="IPR050086">
    <property type="entry name" value="MetN_ABC_transporter-like"/>
</dbReference>
<dbReference type="Pfam" id="PF00005">
    <property type="entry name" value="ABC_tran"/>
    <property type="match status" value="1"/>
</dbReference>
<keyword evidence="7" id="KW-0029">Amino-acid transport</keyword>
<reference evidence="10 11" key="1">
    <citation type="submission" date="2021-03" db="EMBL/GenBank/DDBJ databases">
        <title>Enterococcal diversity collection.</title>
        <authorList>
            <person name="Gilmore M.S."/>
            <person name="Schwartzman J."/>
            <person name="Van Tyne D."/>
            <person name="Martin M."/>
            <person name="Earl A.M."/>
            <person name="Manson A.L."/>
            <person name="Straub T."/>
            <person name="Salamzade R."/>
            <person name="Saavedra J."/>
            <person name="Lebreton F."/>
            <person name="Prichula J."/>
            <person name="Schaufler K."/>
            <person name="Gaca A."/>
            <person name="Sgardioli B."/>
            <person name="Wagenaar J."/>
            <person name="Strong T."/>
        </authorList>
    </citation>
    <scope>NUCLEOTIDE SEQUENCE [LARGE SCALE GENOMIC DNA]</scope>
    <source>
        <strain evidence="10 11">669A</strain>
    </source>
</reference>
<protein>
    <submittedName>
        <fullName evidence="10">Amino acid ABC transporter ATP-binding protein</fullName>
    </submittedName>
</protein>
<dbReference type="PIRSF" id="PIRSF039085">
    <property type="entry name" value="ABC_ATPase_HisP"/>
    <property type="match status" value="1"/>
</dbReference>
<keyword evidence="4" id="KW-1003">Cell membrane</keyword>
<dbReference type="InterPro" id="IPR003439">
    <property type="entry name" value="ABC_transporter-like_ATP-bd"/>
</dbReference>
<dbReference type="PROSITE" id="PS00211">
    <property type="entry name" value="ABC_TRANSPORTER_1"/>
    <property type="match status" value="1"/>
</dbReference>
<feature type="domain" description="ABC transporter" evidence="9">
    <location>
        <begin position="2"/>
        <end position="240"/>
    </location>
</feature>
<dbReference type="PROSITE" id="PS50893">
    <property type="entry name" value="ABC_TRANSPORTER_2"/>
    <property type="match status" value="1"/>
</dbReference>
<keyword evidence="11" id="KW-1185">Reference proteome</keyword>
<name>A0ABS3LGX6_9ENTE</name>
<proteinExistence type="inferred from homology"/>
<keyword evidence="5" id="KW-0547">Nucleotide-binding</keyword>
<organism evidence="10 11">
    <name type="scientific">Candidatus Enterococcus moelleringii</name>
    <dbReference type="NCBI Taxonomy" id="2815325"/>
    <lineage>
        <taxon>Bacteria</taxon>
        <taxon>Bacillati</taxon>
        <taxon>Bacillota</taxon>
        <taxon>Bacilli</taxon>
        <taxon>Lactobacillales</taxon>
        <taxon>Enterococcaceae</taxon>
        <taxon>Enterococcus</taxon>
    </lineage>
</organism>
<evidence type="ECO:0000313" key="11">
    <source>
        <dbReference type="Proteomes" id="UP000664601"/>
    </source>
</evidence>
<dbReference type="Proteomes" id="UP000664601">
    <property type="component" value="Unassembled WGS sequence"/>
</dbReference>
<evidence type="ECO:0000259" key="9">
    <source>
        <dbReference type="PROSITE" id="PS50893"/>
    </source>
</evidence>
<accession>A0ABS3LGX6</accession>
<evidence type="ECO:0000256" key="5">
    <source>
        <dbReference type="ARBA" id="ARBA00022741"/>
    </source>
</evidence>
<comment type="similarity">
    <text evidence="2">Belongs to the ABC transporter superfamily.</text>
</comment>
<evidence type="ECO:0000313" key="10">
    <source>
        <dbReference type="EMBL" id="MBO1307966.1"/>
    </source>
</evidence>
<dbReference type="InterPro" id="IPR030679">
    <property type="entry name" value="ABC_ATPase_HisP-typ"/>
</dbReference>
<keyword evidence="6 10" id="KW-0067">ATP-binding</keyword>
<evidence type="ECO:0000256" key="4">
    <source>
        <dbReference type="ARBA" id="ARBA00022475"/>
    </source>
</evidence>
<comment type="caution">
    <text evidence="10">The sequence shown here is derived from an EMBL/GenBank/DDBJ whole genome shotgun (WGS) entry which is preliminary data.</text>
</comment>
<keyword evidence="8" id="KW-0472">Membrane</keyword>
<keyword evidence="3" id="KW-0813">Transport</keyword>
<sequence>MLTLKNLTKTFTDEPVLKNISLSFEDGKTTAILGPSGSGKSTLLRLINLLEQPDQGEIQLEDKIIAFPQKLPFKELRQHRANFSMVFQAFNLFPHLTVVENVMEGPTQVKKVPAAVAKQQARQLLQLVGLSEKSDSYPKSLSGGQQQRVAIARALAMEPKFILYDEPTSALDPELAQEVLNVIQNLADQGNSQIIVTHHVDFARKIADRILFIENGTVFYDGDTEHFFISDIPRIQQFIQRVSQ</sequence>
<evidence type="ECO:0000256" key="2">
    <source>
        <dbReference type="ARBA" id="ARBA00005417"/>
    </source>
</evidence>
<dbReference type="InterPro" id="IPR017871">
    <property type="entry name" value="ABC_transporter-like_CS"/>
</dbReference>
<evidence type="ECO:0000256" key="1">
    <source>
        <dbReference type="ARBA" id="ARBA00004202"/>
    </source>
</evidence>
<evidence type="ECO:0000256" key="7">
    <source>
        <dbReference type="ARBA" id="ARBA00022970"/>
    </source>
</evidence>
<dbReference type="EMBL" id="JAFREM010000029">
    <property type="protein sequence ID" value="MBO1307966.1"/>
    <property type="molecule type" value="Genomic_DNA"/>
</dbReference>
<gene>
    <name evidence="10" type="ORF">JZO70_17460</name>
</gene>
<evidence type="ECO:0000256" key="6">
    <source>
        <dbReference type="ARBA" id="ARBA00022840"/>
    </source>
</evidence>
<dbReference type="SUPFAM" id="SSF52540">
    <property type="entry name" value="P-loop containing nucleoside triphosphate hydrolases"/>
    <property type="match status" value="1"/>
</dbReference>